<organism evidence="1 2">
    <name type="scientific">Geotalea uraniireducens</name>
    <dbReference type="NCBI Taxonomy" id="351604"/>
    <lineage>
        <taxon>Bacteria</taxon>
        <taxon>Pseudomonadati</taxon>
        <taxon>Thermodesulfobacteriota</taxon>
        <taxon>Desulfuromonadia</taxon>
        <taxon>Geobacterales</taxon>
        <taxon>Geobacteraceae</taxon>
        <taxon>Geotalea</taxon>
    </lineage>
</organism>
<evidence type="ECO:0000313" key="2">
    <source>
        <dbReference type="Proteomes" id="UP001317705"/>
    </source>
</evidence>
<evidence type="ECO:0008006" key="3">
    <source>
        <dbReference type="Google" id="ProtNLM"/>
    </source>
</evidence>
<proteinExistence type="predicted"/>
<accession>A0ABN6VRQ3</accession>
<gene>
    <name evidence="1" type="ORF">GURASL_06730</name>
</gene>
<name>A0ABN6VRQ3_9BACT</name>
<dbReference type="EMBL" id="AP027151">
    <property type="protein sequence ID" value="BDV41750.1"/>
    <property type="molecule type" value="Genomic_DNA"/>
</dbReference>
<protein>
    <recommendedName>
        <fullName evidence="3">TIGR03016 family PEP-CTERM system-associated outer membrane protein</fullName>
    </recommendedName>
</protein>
<dbReference type="Proteomes" id="UP001317705">
    <property type="component" value="Chromosome"/>
</dbReference>
<reference evidence="1 2" key="1">
    <citation type="submission" date="2022-12" db="EMBL/GenBank/DDBJ databases">
        <title>Polyphasic characterization of Geotalea uranireducens NIT-SL11 newly isolated from a complex of sewage sludge and microbially reduced graphene oxide.</title>
        <authorList>
            <person name="Xie L."/>
            <person name="Yoshida N."/>
            <person name="Meng L."/>
        </authorList>
    </citation>
    <scope>NUCLEOTIDE SEQUENCE [LARGE SCALE GENOMIC DNA]</scope>
    <source>
        <strain evidence="1 2">NIT-SL11</strain>
    </source>
</reference>
<keyword evidence="2" id="KW-1185">Reference proteome</keyword>
<sequence>MMKQHRFPIISLLLLTAFVTALLGPLPAQARISGEIDLGYVSYQADEQGRRVTDAHSFHHRYSLLYSTDGLLYDGRVGAYNVSVGYEWGAFDTRIKQSDDRGGDLNPSISAGHLLYNGEVVLDPVELPLRMKAYSYDMNRIAMDEDTVSVGNTTMIRPGLITDLLDGTHINTGVTVLFGVKNGLTNGYNAIFRHIPLVMVDYRDEINKDTRSATPQDTRLRRLAFVSLNKRDNWFHYRTSTYDDYLNPNQSYKESQFQLGTIDQALSRRWIDLTNWLKISTDGQFTKHATPDPTTTFQAYEFNFYALANRQTWDARTFSSLSRTLDQQGITLERTIPVYASGVWGADIDWKGSLYSHDKRVRQPDNTLVDTSDLSGMLRLDMLKRSPFTLGTILKAEHADNDGAKLISLEGGLESASTRRFSRDYTLYGSYNIKYFNTSDRNQDDSSYLNHNAVARLAYDPSTTYRLELEENVSVGSGTNPQDFSNSAIVINSGFNGYNTGSTLGSIFQRRDNTINNYVRYVTTASAYWSPLPRTRLSLTLIEDILTQPGAPADYLTTIRNTIDYSIANFLVRLRTSYSFRNVGGDTLDLLESQGAVEYRPNRNLEASLNYLYNVGKVDLKTESKYIDLRQRLAYNYYTFHGLERKLLEVSQEFSYTQTKNYGEFTTTQDTATRLTLGLRYFPLSRLFIAGNVRFSLLDPGETLEQVYNGTIGITFQKLQATLDYSYGRRNDSDNRVEKRLAANLRKFF</sequence>
<evidence type="ECO:0000313" key="1">
    <source>
        <dbReference type="EMBL" id="BDV41750.1"/>
    </source>
</evidence>